<evidence type="ECO:0000313" key="1">
    <source>
        <dbReference type="EMBL" id="CAL1544501.1"/>
    </source>
</evidence>
<evidence type="ECO:0000313" key="2">
    <source>
        <dbReference type="Proteomes" id="UP001497497"/>
    </source>
</evidence>
<name>A0AAV2ICA2_LYMST</name>
<protein>
    <submittedName>
        <fullName evidence="1">Uncharacterized protein</fullName>
    </submittedName>
</protein>
<sequence length="365" mass="41585">MSDGIALAPFRPNIWNRLLQVIRKCKDRFAALLCKIVNTRRIEFEVSALKESTEVMECDKRKDHNKFIPAHSFKIDDLPKEHRSKDLHTLIILMAKLTGRIEVDVDSNNFKHGTGFIQRTRLQRGQCPCHECQGRSGQKVFAVLTVTTVVHVFPNTRENNQFKINGKPEDFTMLLNYNTEPVNERDTIYGWHLLETDKDINERMDWCCIEFVTHNLTLANEIKTNLTQYQEMQLKVYDKAVKDKKLLKKDVDLVVVVGHPHGGIKKVSVGRKVGEPDPLKELRDTQRWGCYKYDTPTCPGSSGSPILILGQPISGFGYWFGHPHNHSGNDKHGFNISSIGVDFVVDDENHRDPTGSLSPAHCSVL</sequence>
<dbReference type="EMBL" id="CAXITT010000625">
    <property type="protein sequence ID" value="CAL1544501.1"/>
    <property type="molecule type" value="Genomic_DNA"/>
</dbReference>
<proteinExistence type="predicted"/>
<gene>
    <name evidence="1" type="ORF">GSLYS_00018014001</name>
</gene>
<accession>A0AAV2ICA2</accession>
<dbReference type="InterPro" id="IPR043504">
    <property type="entry name" value="Peptidase_S1_PA_chymotrypsin"/>
</dbReference>
<dbReference type="InterPro" id="IPR009003">
    <property type="entry name" value="Peptidase_S1_PA"/>
</dbReference>
<organism evidence="1 2">
    <name type="scientific">Lymnaea stagnalis</name>
    <name type="common">Great pond snail</name>
    <name type="synonym">Helix stagnalis</name>
    <dbReference type="NCBI Taxonomy" id="6523"/>
    <lineage>
        <taxon>Eukaryota</taxon>
        <taxon>Metazoa</taxon>
        <taxon>Spiralia</taxon>
        <taxon>Lophotrochozoa</taxon>
        <taxon>Mollusca</taxon>
        <taxon>Gastropoda</taxon>
        <taxon>Heterobranchia</taxon>
        <taxon>Euthyneura</taxon>
        <taxon>Panpulmonata</taxon>
        <taxon>Hygrophila</taxon>
        <taxon>Lymnaeoidea</taxon>
        <taxon>Lymnaeidae</taxon>
        <taxon>Lymnaea</taxon>
    </lineage>
</organism>
<comment type="caution">
    <text evidence="1">The sequence shown here is derived from an EMBL/GenBank/DDBJ whole genome shotgun (WGS) entry which is preliminary data.</text>
</comment>
<dbReference type="SUPFAM" id="SSF50494">
    <property type="entry name" value="Trypsin-like serine proteases"/>
    <property type="match status" value="2"/>
</dbReference>
<reference evidence="1 2" key="1">
    <citation type="submission" date="2024-04" db="EMBL/GenBank/DDBJ databases">
        <authorList>
            <consortium name="Genoscope - CEA"/>
            <person name="William W."/>
        </authorList>
    </citation>
    <scope>NUCLEOTIDE SEQUENCE [LARGE SCALE GENOMIC DNA]</scope>
</reference>
<dbReference type="Proteomes" id="UP001497497">
    <property type="component" value="Unassembled WGS sequence"/>
</dbReference>
<keyword evidence="2" id="KW-1185">Reference proteome</keyword>
<dbReference type="AlphaFoldDB" id="A0AAV2ICA2"/>
<dbReference type="Gene3D" id="2.40.10.10">
    <property type="entry name" value="Trypsin-like serine proteases"/>
    <property type="match status" value="1"/>
</dbReference>